<dbReference type="Proteomes" id="UP000236291">
    <property type="component" value="Unassembled WGS sequence"/>
</dbReference>
<reference evidence="2 3" key="2">
    <citation type="journal article" date="2017" name="Front. Plant Sci.">
        <title>Gene Classification and Mining of Molecular Markers Useful in Red Clover (Trifolium pratense) Breeding.</title>
        <authorList>
            <person name="Istvanek J."/>
            <person name="Dluhosova J."/>
            <person name="Dluhos P."/>
            <person name="Patkova L."/>
            <person name="Nedelnik J."/>
            <person name="Repkova J."/>
        </authorList>
    </citation>
    <scope>NUCLEOTIDE SEQUENCE [LARGE SCALE GENOMIC DNA]</scope>
    <source>
        <strain evidence="3">cv. Tatra</strain>
        <tissue evidence="2">Young leaves</tissue>
    </source>
</reference>
<dbReference type="EMBL" id="ASHM01036502">
    <property type="protein sequence ID" value="PNX79732.1"/>
    <property type="molecule type" value="Genomic_DNA"/>
</dbReference>
<evidence type="ECO:0000313" key="3">
    <source>
        <dbReference type="Proteomes" id="UP000236291"/>
    </source>
</evidence>
<gene>
    <name evidence="2" type="ORF">L195_g035720</name>
</gene>
<evidence type="ECO:0000256" key="1">
    <source>
        <dbReference type="SAM" id="MobiDB-lite"/>
    </source>
</evidence>
<accession>A0A2K3LMH6</accession>
<reference evidence="2 3" key="1">
    <citation type="journal article" date="2014" name="Am. J. Bot.">
        <title>Genome assembly and annotation for red clover (Trifolium pratense; Fabaceae).</title>
        <authorList>
            <person name="Istvanek J."/>
            <person name="Jaros M."/>
            <person name="Krenek A."/>
            <person name="Repkova J."/>
        </authorList>
    </citation>
    <scope>NUCLEOTIDE SEQUENCE [LARGE SCALE GENOMIC DNA]</scope>
    <source>
        <strain evidence="3">cv. Tatra</strain>
        <tissue evidence="2">Young leaves</tissue>
    </source>
</reference>
<sequence length="66" mass="7184">MDDMAELIVSPEDFPSSSSAKGKAVMDPFVVEKFKALEDAIDSKVPEEVHSVGSSYWGSYVDRNSA</sequence>
<organism evidence="2 3">
    <name type="scientific">Trifolium pratense</name>
    <name type="common">Red clover</name>
    <dbReference type="NCBI Taxonomy" id="57577"/>
    <lineage>
        <taxon>Eukaryota</taxon>
        <taxon>Viridiplantae</taxon>
        <taxon>Streptophyta</taxon>
        <taxon>Embryophyta</taxon>
        <taxon>Tracheophyta</taxon>
        <taxon>Spermatophyta</taxon>
        <taxon>Magnoliopsida</taxon>
        <taxon>eudicotyledons</taxon>
        <taxon>Gunneridae</taxon>
        <taxon>Pentapetalae</taxon>
        <taxon>rosids</taxon>
        <taxon>fabids</taxon>
        <taxon>Fabales</taxon>
        <taxon>Fabaceae</taxon>
        <taxon>Papilionoideae</taxon>
        <taxon>50 kb inversion clade</taxon>
        <taxon>NPAAA clade</taxon>
        <taxon>Hologalegina</taxon>
        <taxon>IRL clade</taxon>
        <taxon>Trifolieae</taxon>
        <taxon>Trifolium</taxon>
    </lineage>
</organism>
<feature type="region of interest" description="Disordered" evidence="1">
    <location>
        <begin position="1"/>
        <end position="21"/>
    </location>
</feature>
<proteinExistence type="predicted"/>
<dbReference type="AlphaFoldDB" id="A0A2K3LMH6"/>
<evidence type="ECO:0000313" key="2">
    <source>
        <dbReference type="EMBL" id="PNX79732.1"/>
    </source>
</evidence>
<protein>
    <submittedName>
        <fullName evidence="2">Uncharacterized protein</fullName>
    </submittedName>
</protein>
<name>A0A2K3LMH6_TRIPR</name>
<comment type="caution">
    <text evidence="2">The sequence shown here is derived from an EMBL/GenBank/DDBJ whole genome shotgun (WGS) entry which is preliminary data.</text>
</comment>